<evidence type="ECO:0000256" key="1">
    <source>
        <dbReference type="ARBA" id="ARBA00023002"/>
    </source>
</evidence>
<sequence>MTTLGTLTTSPIGFGCMALSHIYGGTTDAQARRTLDESIDAGITFLDTADVYGAPRAGSSGPAGTNEEMLAPLLARRRDDVQLGTKFGITGITLGEDHRGQKSTDGRPEHVSQACDASLRRLGVETIDLYYLHRTDPDIPIEETVGAMAQLVTQGKVRHLGLSEVTAEELRRAHATAAITAVQSEWSLWSRDVEAHVVPACAELGIGFVPYSPLGRGFLTGTLTPEQIATDLRGRTERMGAGWDANQQALASVSRVAAEVGATNAQISLAWLLQKAEQFRVACVPIPGSRTASRMIENLGSADIDLTPPQMDLLDHIARTVHGDRNISDDPRWISSGREQ</sequence>
<dbReference type="Proteomes" id="UP001596266">
    <property type="component" value="Unassembled WGS sequence"/>
</dbReference>
<dbReference type="Gene3D" id="3.20.20.100">
    <property type="entry name" value="NADP-dependent oxidoreductase domain"/>
    <property type="match status" value="1"/>
</dbReference>
<organism evidence="3 4">
    <name type="scientific">Luteococcus sanguinis</name>
    <dbReference type="NCBI Taxonomy" id="174038"/>
    <lineage>
        <taxon>Bacteria</taxon>
        <taxon>Bacillati</taxon>
        <taxon>Actinomycetota</taxon>
        <taxon>Actinomycetes</taxon>
        <taxon>Propionibacteriales</taxon>
        <taxon>Propionibacteriaceae</taxon>
        <taxon>Luteococcus</taxon>
    </lineage>
</organism>
<dbReference type="PANTHER" id="PTHR43625">
    <property type="entry name" value="AFLATOXIN B1 ALDEHYDE REDUCTASE"/>
    <property type="match status" value="1"/>
</dbReference>
<gene>
    <name evidence="3" type="ORF">ACFP57_05910</name>
</gene>
<dbReference type="InterPro" id="IPR036812">
    <property type="entry name" value="NAD(P)_OxRdtase_dom_sf"/>
</dbReference>
<reference evidence="4" key="1">
    <citation type="journal article" date="2019" name="Int. J. Syst. Evol. Microbiol.">
        <title>The Global Catalogue of Microorganisms (GCM) 10K type strain sequencing project: providing services to taxonomists for standard genome sequencing and annotation.</title>
        <authorList>
            <consortium name="The Broad Institute Genomics Platform"/>
            <consortium name="The Broad Institute Genome Sequencing Center for Infectious Disease"/>
            <person name="Wu L."/>
            <person name="Ma J."/>
        </authorList>
    </citation>
    <scope>NUCLEOTIDE SEQUENCE [LARGE SCALE GENOMIC DNA]</scope>
    <source>
        <strain evidence="4">CGMCC 1.15277</strain>
    </source>
</reference>
<name>A0ABW1X3S4_9ACTN</name>
<accession>A0ABW1X3S4</accession>
<dbReference type="RefSeq" id="WP_343885412.1">
    <property type="nucleotide sequence ID" value="NZ_BAAAKI010000005.1"/>
</dbReference>
<proteinExistence type="predicted"/>
<dbReference type="SUPFAM" id="SSF51430">
    <property type="entry name" value="NAD(P)-linked oxidoreductase"/>
    <property type="match status" value="1"/>
</dbReference>
<dbReference type="EMBL" id="JBHSUA010000010">
    <property type="protein sequence ID" value="MFC6396521.1"/>
    <property type="molecule type" value="Genomic_DNA"/>
</dbReference>
<evidence type="ECO:0000313" key="3">
    <source>
        <dbReference type="EMBL" id="MFC6396521.1"/>
    </source>
</evidence>
<dbReference type="Pfam" id="PF00248">
    <property type="entry name" value="Aldo_ket_red"/>
    <property type="match status" value="1"/>
</dbReference>
<evidence type="ECO:0000259" key="2">
    <source>
        <dbReference type="Pfam" id="PF00248"/>
    </source>
</evidence>
<dbReference type="PANTHER" id="PTHR43625:SF40">
    <property type="entry name" value="ALDO-KETO REDUCTASE YAKC [NADP(+)]"/>
    <property type="match status" value="1"/>
</dbReference>
<dbReference type="InterPro" id="IPR023210">
    <property type="entry name" value="NADP_OxRdtase_dom"/>
</dbReference>
<dbReference type="InterPro" id="IPR050791">
    <property type="entry name" value="Aldo-Keto_reductase"/>
</dbReference>
<feature type="domain" description="NADP-dependent oxidoreductase" evidence="2">
    <location>
        <begin position="11"/>
        <end position="318"/>
    </location>
</feature>
<evidence type="ECO:0000313" key="4">
    <source>
        <dbReference type="Proteomes" id="UP001596266"/>
    </source>
</evidence>
<comment type="caution">
    <text evidence="3">The sequence shown here is derived from an EMBL/GenBank/DDBJ whole genome shotgun (WGS) entry which is preliminary data.</text>
</comment>
<protein>
    <submittedName>
        <fullName evidence="3">Aldo/keto reductase</fullName>
    </submittedName>
</protein>
<keyword evidence="1" id="KW-0560">Oxidoreductase</keyword>
<keyword evidence="4" id="KW-1185">Reference proteome</keyword>